<protein>
    <submittedName>
        <fullName evidence="2">D-aminopeptidase</fullName>
    </submittedName>
</protein>
<gene>
    <name evidence="2" type="ORF">C8N35_101769</name>
</gene>
<evidence type="ECO:0000313" key="3">
    <source>
        <dbReference type="Proteomes" id="UP000244081"/>
    </source>
</evidence>
<dbReference type="Gene3D" id="3.60.70.12">
    <property type="entry name" value="L-amino peptidase D-ALA esterase/amidase"/>
    <property type="match status" value="1"/>
</dbReference>
<keyword evidence="2" id="KW-0031">Aminopeptidase</keyword>
<dbReference type="Pfam" id="PF03576">
    <property type="entry name" value="Peptidase_S58"/>
    <property type="match status" value="1"/>
</dbReference>
<name>A0A2T5VG37_9HYPH</name>
<dbReference type="PANTHER" id="PTHR36512">
    <property type="entry name" value="D-AMINOPEPTIDASE"/>
    <property type="match status" value="1"/>
</dbReference>
<dbReference type="OrthoDB" id="9770388at2"/>
<dbReference type="RefSeq" id="WP_107988249.1">
    <property type="nucleotide sequence ID" value="NZ_QAYG01000001.1"/>
</dbReference>
<dbReference type="AlphaFoldDB" id="A0A2T5VG37"/>
<evidence type="ECO:0000313" key="2">
    <source>
        <dbReference type="EMBL" id="PTW62722.1"/>
    </source>
</evidence>
<dbReference type="PANTHER" id="PTHR36512:SF3">
    <property type="entry name" value="BLR5678 PROTEIN"/>
    <property type="match status" value="1"/>
</dbReference>
<accession>A0A2T5VG37</accession>
<keyword evidence="3" id="KW-1185">Reference proteome</keyword>
<dbReference type="EMBL" id="QAYG01000001">
    <property type="protein sequence ID" value="PTW62722.1"/>
    <property type="molecule type" value="Genomic_DNA"/>
</dbReference>
<dbReference type="GO" id="GO:0004177">
    <property type="term" value="F:aminopeptidase activity"/>
    <property type="evidence" value="ECO:0007669"/>
    <property type="project" value="UniProtKB-KW"/>
</dbReference>
<dbReference type="SUPFAM" id="SSF56266">
    <property type="entry name" value="DmpA/ArgJ-like"/>
    <property type="match status" value="1"/>
</dbReference>
<dbReference type="InterPro" id="IPR016117">
    <property type="entry name" value="ArgJ-like_dom_sf"/>
</dbReference>
<organism evidence="2 3">
    <name type="scientific">Breoghania corrubedonensis</name>
    <dbReference type="NCBI Taxonomy" id="665038"/>
    <lineage>
        <taxon>Bacteria</taxon>
        <taxon>Pseudomonadati</taxon>
        <taxon>Pseudomonadota</taxon>
        <taxon>Alphaproteobacteria</taxon>
        <taxon>Hyphomicrobiales</taxon>
        <taxon>Stappiaceae</taxon>
        <taxon>Breoghania</taxon>
    </lineage>
</organism>
<keyword evidence="2" id="KW-0645">Protease</keyword>
<dbReference type="InterPro" id="IPR005321">
    <property type="entry name" value="Peptidase_S58_DmpA"/>
</dbReference>
<evidence type="ECO:0000256" key="1">
    <source>
        <dbReference type="ARBA" id="ARBA00007068"/>
    </source>
</evidence>
<proteinExistence type="inferred from homology"/>
<dbReference type="Proteomes" id="UP000244081">
    <property type="component" value="Unassembled WGS sequence"/>
</dbReference>
<comment type="caution">
    <text evidence="2">The sequence shown here is derived from an EMBL/GenBank/DDBJ whole genome shotgun (WGS) entry which is preliminary data.</text>
</comment>
<reference evidence="2 3" key="1">
    <citation type="submission" date="2018-04" db="EMBL/GenBank/DDBJ databases">
        <title>Genomic Encyclopedia of Archaeal and Bacterial Type Strains, Phase II (KMG-II): from individual species to whole genera.</title>
        <authorList>
            <person name="Goeker M."/>
        </authorList>
    </citation>
    <scope>NUCLEOTIDE SEQUENCE [LARGE SCALE GENOMIC DNA]</scope>
    <source>
        <strain evidence="2 3">DSM 23382</strain>
    </source>
</reference>
<keyword evidence="2" id="KW-0378">Hydrolase</keyword>
<dbReference type="CDD" id="cd02253">
    <property type="entry name" value="DmpA"/>
    <property type="match status" value="1"/>
</dbReference>
<sequence length="346" mass="35927">MARFRDFGVTPGLLPAGNRNAITDVDGVSVGHRTIRQGDINTGVTAIIPQPGNLFREKLTAAVEIVNGFGKSTGLVQVAELGSLETPILLTNTFAVGTCANALVRRAIAETPQIGRCTSTVNAVVCECNDGALSDIQAMAVREADAVAALDAACVEVEEGSVGAGTGMTCFGFKGGIGTASRQIGIADGIRHLGVLVLANFGRAGDLVLPDGRRPDPRAAAGRSVSGDTEKGSVIVVLATDVPVDQRQLRRICRRAGAGLARLGAFWGNGSGDIVLGFTTANRIAHESKHDLMVMERLNDARIDDLFRAAAESCEEAVLNALCAAGPVEGCGGLSRPLLSDWLREA</sequence>
<comment type="similarity">
    <text evidence="1">Belongs to the peptidase S58 family.</text>
</comment>